<feature type="domain" description="Calcineurin-like phosphoesterase" evidence="1">
    <location>
        <begin position="1"/>
        <end position="165"/>
    </location>
</feature>
<protein>
    <submittedName>
        <fullName evidence="2">Metallophosphoesterase</fullName>
    </submittedName>
</protein>
<proteinExistence type="predicted"/>
<dbReference type="PANTHER" id="PTHR42850:SF2">
    <property type="entry name" value="BLL5683 PROTEIN"/>
    <property type="match status" value="1"/>
</dbReference>
<dbReference type="AlphaFoldDB" id="A0A2S7XQ44"/>
<dbReference type="OrthoDB" id="9813918at2"/>
<dbReference type="GO" id="GO:0016791">
    <property type="term" value="F:phosphatase activity"/>
    <property type="evidence" value="ECO:0007669"/>
    <property type="project" value="TreeGrafter"/>
</dbReference>
<gene>
    <name evidence="2" type="ORF">CXB77_15640</name>
</gene>
<dbReference type="InterPro" id="IPR050126">
    <property type="entry name" value="Ap4A_hydrolase"/>
</dbReference>
<reference evidence="2 3" key="1">
    <citation type="submission" date="2018-01" db="EMBL/GenBank/DDBJ databases">
        <title>The complete genome sequence of Chromatium okenii LaCa, a purple sulfur bacterium with a turbulent life.</title>
        <authorList>
            <person name="Luedin S.M."/>
            <person name="Liechti N."/>
            <person name="Storelli N."/>
            <person name="Danza F."/>
            <person name="Wittwer M."/>
            <person name="Pothier J.F."/>
            <person name="Tonolla M.A."/>
        </authorList>
    </citation>
    <scope>NUCLEOTIDE SEQUENCE [LARGE SCALE GENOMIC DNA]</scope>
    <source>
        <strain evidence="2 3">LaCa</strain>
    </source>
</reference>
<dbReference type="InterPro" id="IPR004843">
    <property type="entry name" value="Calcineurin-like_PHP"/>
</dbReference>
<evidence type="ECO:0000313" key="3">
    <source>
        <dbReference type="Proteomes" id="UP000239936"/>
    </source>
</evidence>
<dbReference type="EMBL" id="PPGH01000037">
    <property type="protein sequence ID" value="PQJ95558.1"/>
    <property type="molecule type" value="Genomic_DNA"/>
</dbReference>
<organism evidence="2 3">
    <name type="scientific">Chromatium okenii</name>
    <dbReference type="NCBI Taxonomy" id="61644"/>
    <lineage>
        <taxon>Bacteria</taxon>
        <taxon>Pseudomonadati</taxon>
        <taxon>Pseudomonadota</taxon>
        <taxon>Gammaproteobacteria</taxon>
        <taxon>Chromatiales</taxon>
        <taxon>Chromatiaceae</taxon>
        <taxon>Chromatium</taxon>
    </lineage>
</organism>
<dbReference type="CDD" id="cd00838">
    <property type="entry name" value="MPP_superfamily"/>
    <property type="match status" value="1"/>
</dbReference>
<sequence length="278" mass="31609">MKVAIFSDVQANLPAMQMAATQMLAWRPDLVIMAGDLVNRGPSSLACVEYFDELRRYHGWLPVMGNHESWMLRCANSPPKTGMEEVLQRFAAWTYQQIQPRMSALENWPDHLCFHGDHEQSWVHVTHASMISNRFGITANITEEQIHDALPPDIALFVTAHTHRPMHSILNGVPILNVGSVGSPFDGDVRGSYARLEWRSGCWHSEIVRFDYDRVQAERDFWELGFIDGGGPVARILFEEWRQARPLMSRWRNNYEPAVLAGERDANAAVTAFLAEHG</sequence>
<keyword evidence="3" id="KW-1185">Reference proteome</keyword>
<name>A0A2S7XQ44_9GAMM</name>
<dbReference type="Gene3D" id="3.60.21.10">
    <property type="match status" value="1"/>
</dbReference>
<dbReference type="Pfam" id="PF00149">
    <property type="entry name" value="Metallophos"/>
    <property type="match status" value="1"/>
</dbReference>
<dbReference type="InterPro" id="IPR029052">
    <property type="entry name" value="Metallo-depent_PP-like"/>
</dbReference>
<dbReference type="Proteomes" id="UP000239936">
    <property type="component" value="Unassembled WGS sequence"/>
</dbReference>
<evidence type="ECO:0000259" key="1">
    <source>
        <dbReference type="Pfam" id="PF00149"/>
    </source>
</evidence>
<dbReference type="GO" id="GO:0005737">
    <property type="term" value="C:cytoplasm"/>
    <property type="evidence" value="ECO:0007669"/>
    <property type="project" value="TreeGrafter"/>
</dbReference>
<dbReference type="SUPFAM" id="SSF56300">
    <property type="entry name" value="Metallo-dependent phosphatases"/>
    <property type="match status" value="1"/>
</dbReference>
<comment type="caution">
    <text evidence="2">The sequence shown here is derived from an EMBL/GenBank/DDBJ whole genome shotgun (WGS) entry which is preliminary data.</text>
</comment>
<dbReference type="PANTHER" id="PTHR42850">
    <property type="entry name" value="METALLOPHOSPHOESTERASE"/>
    <property type="match status" value="1"/>
</dbReference>
<dbReference type="RefSeq" id="WP_105074581.1">
    <property type="nucleotide sequence ID" value="NZ_PPGH01000037.1"/>
</dbReference>
<evidence type="ECO:0000313" key="2">
    <source>
        <dbReference type="EMBL" id="PQJ95558.1"/>
    </source>
</evidence>
<accession>A0A2S7XQ44</accession>